<dbReference type="PROSITE" id="PS51934">
    <property type="entry name" value="LRAT"/>
    <property type="match status" value="1"/>
</dbReference>
<comment type="caution">
    <text evidence="2">The sequence shown here is derived from an EMBL/GenBank/DDBJ whole genome shotgun (WGS) entry which is preliminary data.</text>
</comment>
<dbReference type="Pfam" id="PF04970">
    <property type="entry name" value="LRAT"/>
    <property type="match status" value="1"/>
</dbReference>
<evidence type="ECO:0000313" key="2">
    <source>
        <dbReference type="EMBL" id="KAK6926226.1"/>
    </source>
</evidence>
<dbReference type="AlphaFoldDB" id="A0AAN8V9Y3"/>
<dbReference type="Gene3D" id="3.90.1720.10">
    <property type="entry name" value="endopeptidase domain like (from Nostoc punctiforme)"/>
    <property type="match status" value="1"/>
</dbReference>
<dbReference type="PANTHER" id="PTHR46137:SF3">
    <property type="entry name" value="OS05G0310600 PROTEIN"/>
    <property type="match status" value="1"/>
</dbReference>
<reference evidence="2 3" key="1">
    <citation type="submission" date="2023-12" db="EMBL/GenBank/DDBJ databases">
        <title>A high-quality genome assembly for Dillenia turbinata (Dilleniales).</title>
        <authorList>
            <person name="Chanderbali A."/>
        </authorList>
    </citation>
    <scope>NUCLEOTIDE SEQUENCE [LARGE SCALE GENOMIC DNA]</scope>
    <source>
        <strain evidence="2">LSX21</strain>
        <tissue evidence="2">Leaf</tissue>
    </source>
</reference>
<feature type="domain" description="LRAT" evidence="1">
    <location>
        <begin position="22"/>
        <end position="157"/>
    </location>
</feature>
<dbReference type="PANTHER" id="PTHR46137">
    <property type="entry name" value="OS05G0310600 PROTEIN"/>
    <property type="match status" value="1"/>
</dbReference>
<protein>
    <submittedName>
        <fullName evidence="2">LRAT domain</fullName>
    </submittedName>
</protein>
<gene>
    <name evidence="2" type="ORF">RJ641_007945</name>
</gene>
<organism evidence="2 3">
    <name type="scientific">Dillenia turbinata</name>
    <dbReference type="NCBI Taxonomy" id="194707"/>
    <lineage>
        <taxon>Eukaryota</taxon>
        <taxon>Viridiplantae</taxon>
        <taxon>Streptophyta</taxon>
        <taxon>Embryophyta</taxon>
        <taxon>Tracheophyta</taxon>
        <taxon>Spermatophyta</taxon>
        <taxon>Magnoliopsida</taxon>
        <taxon>eudicotyledons</taxon>
        <taxon>Gunneridae</taxon>
        <taxon>Pentapetalae</taxon>
        <taxon>Dilleniales</taxon>
        <taxon>Dilleniaceae</taxon>
        <taxon>Dillenia</taxon>
    </lineage>
</organism>
<evidence type="ECO:0000259" key="1">
    <source>
        <dbReference type="PROSITE" id="PS51934"/>
    </source>
</evidence>
<evidence type="ECO:0000313" key="3">
    <source>
        <dbReference type="Proteomes" id="UP001370490"/>
    </source>
</evidence>
<sequence>MGKSSFSNKIKKNELRSGDHIYSYRSAHSFSHPGIYVGHRRVIHYTRTDEDQPSFDIEGSCRRRCGFDPNRDHDVVLSCIDCFLSGHSLCRSEYGASETWFTLKRSGTCTTRPGPSDPPEKVLKRAYSLLNKNGFGDYDLFENNCENFATFCKMGRG</sequence>
<proteinExistence type="predicted"/>
<keyword evidence="3" id="KW-1185">Reference proteome</keyword>
<dbReference type="EMBL" id="JBAMMX010000015">
    <property type="protein sequence ID" value="KAK6926226.1"/>
    <property type="molecule type" value="Genomic_DNA"/>
</dbReference>
<dbReference type="Proteomes" id="UP001370490">
    <property type="component" value="Unassembled WGS sequence"/>
</dbReference>
<accession>A0AAN8V9Y3</accession>
<name>A0AAN8V9Y3_9MAGN</name>
<dbReference type="InterPro" id="IPR007053">
    <property type="entry name" value="LRAT_dom"/>
</dbReference>